<keyword evidence="1" id="KW-1133">Transmembrane helix</keyword>
<reference evidence="3" key="1">
    <citation type="journal article" date="2017" name="Nat. Ecol. Evol.">
        <title>Genome expansion and lineage-specific genetic innovations in the forest pathogenic fungi Armillaria.</title>
        <authorList>
            <person name="Sipos G."/>
            <person name="Prasanna A.N."/>
            <person name="Walter M.C."/>
            <person name="O'Connor E."/>
            <person name="Balint B."/>
            <person name="Krizsan K."/>
            <person name="Kiss B."/>
            <person name="Hess J."/>
            <person name="Varga T."/>
            <person name="Slot J."/>
            <person name="Riley R."/>
            <person name="Boka B."/>
            <person name="Rigling D."/>
            <person name="Barry K."/>
            <person name="Lee J."/>
            <person name="Mihaltcheva S."/>
            <person name="LaButti K."/>
            <person name="Lipzen A."/>
            <person name="Waldron R."/>
            <person name="Moloney N.M."/>
            <person name="Sperisen C."/>
            <person name="Kredics L."/>
            <person name="Vagvoelgyi C."/>
            <person name="Patrignani A."/>
            <person name="Fitzpatrick D."/>
            <person name="Nagy I."/>
            <person name="Doyle S."/>
            <person name="Anderson J.B."/>
            <person name="Grigoriev I.V."/>
            <person name="Gueldener U."/>
            <person name="Muensterkoetter M."/>
            <person name="Nagy L.G."/>
        </authorList>
    </citation>
    <scope>NUCLEOTIDE SEQUENCE [LARGE SCALE GENOMIC DNA]</scope>
    <source>
        <strain evidence="3">Ar21-2</strain>
    </source>
</reference>
<dbReference type="Proteomes" id="UP000217790">
    <property type="component" value="Unassembled WGS sequence"/>
</dbReference>
<keyword evidence="3" id="KW-1185">Reference proteome</keyword>
<organism evidence="2 3">
    <name type="scientific">Armillaria gallica</name>
    <name type="common">Bulbous honey fungus</name>
    <name type="synonym">Armillaria bulbosa</name>
    <dbReference type="NCBI Taxonomy" id="47427"/>
    <lineage>
        <taxon>Eukaryota</taxon>
        <taxon>Fungi</taxon>
        <taxon>Dikarya</taxon>
        <taxon>Basidiomycota</taxon>
        <taxon>Agaricomycotina</taxon>
        <taxon>Agaricomycetes</taxon>
        <taxon>Agaricomycetidae</taxon>
        <taxon>Agaricales</taxon>
        <taxon>Marasmiineae</taxon>
        <taxon>Physalacriaceae</taxon>
        <taxon>Armillaria</taxon>
    </lineage>
</organism>
<evidence type="ECO:0000256" key="1">
    <source>
        <dbReference type="SAM" id="Phobius"/>
    </source>
</evidence>
<name>A0A2H3C804_ARMGA</name>
<keyword evidence="1" id="KW-0472">Membrane</keyword>
<keyword evidence="1" id="KW-0812">Transmembrane</keyword>
<gene>
    <name evidence="2" type="ORF">ARMGADRAFT_175939</name>
</gene>
<dbReference type="EMBL" id="KZ293800">
    <property type="protein sequence ID" value="PBK79201.1"/>
    <property type="molecule type" value="Genomic_DNA"/>
</dbReference>
<evidence type="ECO:0000313" key="3">
    <source>
        <dbReference type="Proteomes" id="UP000217790"/>
    </source>
</evidence>
<sequence>MDAYCIDASELAMHLFVWMIVTAPLFITSLAAPQVRIVHAFFGCLSVPLCFLPVQSCPRRLIRLSSAQSMSLLLSISSHLPSLAKSGGAPYRTSNRRILAPLFYYTSVRCTLSHHGVSSTPCVLCNSNHCL</sequence>
<accession>A0A2H3C804</accession>
<dbReference type="AlphaFoldDB" id="A0A2H3C804"/>
<protein>
    <submittedName>
        <fullName evidence="2">Uncharacterized protein</fullName>
    </submittedName>
</protein>
<evidence type="ECO:0000313" key="2">
    <source>
        <dbReference type="EMBL" id="PBK79201.1"/>
    </source>
</evidence>
<feature type="transmembrane region" description="Helical" evidence="1">
    <location>
        <begin position="12"/>
        <end position="31"/>
    </location>
</feature>
<proteinExistence type="predicted"/>
<dbReference type="InParanoid" id="A0A2H3C804"/>
<feature type="transmembrane region" description="Helical" evidence="1">
    <location>
        <begin position="37"/>
        <end position="54"/>
    </location>
</feature>